<dbReference type="Gene3D" id="3.40.980.10">
    <property type="entry name" value="MoaB/Mog-like domain"/>
    <property type="match status" value="1"/>
</dbReference>
<evidence type="ECO:0000256" key="3">
    <source>
        <dbReference type="ARBA" id="ARBA00023150"/>
    </source>
</evidence>
<dbReference type="Proteomes" id="UP000190285">
    <property type="component" value="Unassembled WGS sequence"/>
</dbReference>
<dbReference type="SMART" id="SM00852">
    <property type="entry name" value="MoCF_biosynth"/>
    <property type="match status" value="1"/>
</dbReference>
<name>A0A1T5JIW5_9FIRM</name>
<evidence type="ECO:0000313" key="5">
    <source>
        <dbReference type="EMBL" id="SKC51390.1"/>
    </source>
</evidence>
<evidence type="ECO:0000259" key="4">
    <source>
        <dbReference type="SMART" id="SM00852"/>
    </source>
</evidence>
<dbReference type="Pfam" id="PF00994">
    <property type="entry name" value="MoCF_biosynth"/>
    <property type="match status" value="1"/>
</dbReference>
<organism evidence="5 6">
    <name type="scientific">Maledivibacter halophilus</name>
    <dbReference type="NCBI Taxonomy" id="36842"/>
    <lineage>
        <taxon>Bacteria</taxon>
        <taxon>Bacillati</taxon>
        <taxon>Bacillota</taxon>
        <taxon>Clostridia</taxon>
        <taxon>Peptostreptococcales</taxon>
        <taxon>Caminicellaceae</taxon>
        <taxon>Maledivibacter</taxon>
    </lineage>
</organism>
<dbReference type="STRING" id="36842.SAMN02194393_01227"/>
<dbReference type="RefSeq" id="WP_079490098.1">
    <property type="nucleotide sequence ID" value="NZ_FUZT01000002.1"/>
</dbReference>
<dbReference type="PANTHER" id="PTHR43764">
    <property type="entry name" value="MOLYBDENUM COFACTOR BIOSYNTHESIS"/>
    <property type="match status" value="1"/>
</dbReference>
<dbReference type="UniPathway" id="UPA00344"/>
<keyword evidence="5" id="KW-0548">Nucleotidyltransferase</keyword>
<reference evidence="5 6" key="1">
    <citation type="submission" date="2017-02" db="EMBL/GenBank/DDBJ databases">
        <authorList>
            <person name="Peterson S.W."/>
        </authorList>
    </citation>
    <scope>NUCLEOTIDE SEQUENCE [LARGE SCALE GENOMIC DNA]</scope>
    <source>
        <strain evidence="5 6">M1</strain>
    </source>
</reference>
<evidence type="ECO:0000256" key="2">
    <source>
        <dbReference type="ARBA" id="ARBA00005046"/>
    </source>
</evidence>
<dbReference type="GO" id="GO:0006777">
    <property type="term" value="P:Mo-molybdopterin cofactor biosynthetic process"/>
    <property type="evidence" value="ECO:0007669"/>
    <property type="project" value="UniProtKB-KW"/>
</dbReference>
<dbReference type="OrthoDB" id="9784492at2"/>
<dbReference type="GO" id="GO:0016779">
    <property type="term" value="F:nucleotidyltransferase activity"/>
    <property type="evidence" value="ECO:0007669"/>
    <property type="project" value="UniProtKB-KW"/>
</dbReference>
<dbReference type="InterPro" id="IPR036425">
    <property type="entry name" value="MoaB/Mog-like_dom_sf"/>
</dbReference>
<keyword evidence="5" id="KW-0808">Transferase</keyword>
<sequence length="168" mass="18515">MFTVGIITASDKGFKGEREDKSGKLIKEIMTSNGYEVITWDILPDERREISKELINMSDNLKLDLILTTGGTGFSPRDWTPEATLDVINRQAPGISEAMRYYSLQITPKAMLSRGISGIRGKTLIINLPGSPKAVKENLECILPALKHGLEILKGISGECAETESRHL</sequence>
<keyword evidence="6" id="KW-1185">Reference proteome</keyword>
<accession>A0A1T5JIW5</accession>
<dbReference type="AlphaFoldDB" id="A0A1T5JIW5"/>
<dbReference type="CDD" id="cd00886">
    <property type="entry name" value="MogA_MoaB"/>
    <property type="match status" value="1"/>
</dbReference>
<evidence type="ECO:0000313" key="6">
    <source>
        <dbReference type="Proteomes" id="UP000190285"/>
    </source>
</evidence>
<feature type="domain" description="MoaB/Mog" evidence="4">
    <location>
        <begin position="5"/>
        <end position="149"/>
    </location>
</feature>
<dbReference type="NCBIfam" id="TIGR00177">
    <property type="entry name" value="molyb_syn"/>
    <property type="match status" value="1"/>
</dbReference>
<dbReference type="SUPFAM" id="SSF53218">
    <property type="entry name" value="Molybdenum cofactor biosynthesis proteins"/>
    <property type="match status" value="1"/>
</dbReference>
<evidence type="ECO:0000256" key="1">
    <source>
        <dbReference type="ARBA" id="ARBA00003487"/>
    </source>
</evidence>
<proteinExistence type="predicted"/>
<dbReference type="PROSITE" id="PS01078">
    <property type="entry name" value="MOCF_BIOSYNTHESIS_1"/>
    <property type="match status" value="1"/>
</dbReference>
<comment type="function">
    <text evidence="1">May be involved in the biosynthesis of molybdopterin.</text>
</comment>
<dbReference type="EMBL" id="FUZT01000002">
    <property type="protein sequence ID" value="SKC51390.1"/>
    <property type="molecule type" value="Genomic_DNA"/>
</dbReference>
<dbReference type="PANTHER" id="PTHR43764:SF1">
    <property type="entry name" value="MOLYBDOPTERIN MOLYBDOTRANSFERASE"/>
    <property type="match status" value="1"/>
</dbReference>
<dbReference type="InterPro" id="IPR001453">
    <property type="entry name" value="MoaB/Mog_dom"/>
</dbReference>
<gene>
    <name evidence="5" type="ORF">SAMN02194393_01227</name>
</gene>
<dbReference type="InterPro" id="IPR008284">
    <property type="entry name" value="MoCF_biosynth_CS"/>
</dbReference>
<protein>
    <submittedName>
        <fullName evidence="5">Molybdopterin adenylyltransferase</fullName>
    </submittedName>
</protein>
<keyword evidence="3" id="KW-0501">Molybdenum cofactor biosynthesis</keyword>
<dbReference type="InterPro" id="IPR051920">
    <property type="entry name" value="MPT_Adenylyltrnsfr/MoaC-Rel"/>
</dbReference>
<comment type="pathway">
    <text evidence="2">Cofactor biosynthesis; molybdopterin biosynthesis.</text>
</comment>